<gene>
    <name evidence="3" type="ORF">CCAP1982_LOCUS972</name>
</gene>
<sequence length="705" mass="79535">MASRRVKKSKSGEKKNTLSQKQKHQQSKAENYVETLESNGAPFVKIIEQPASRMVRFRYQCEGRSAAAVPGMSSTPRNKTYPEIEIVGYKGASVVVVSCVSKDAPYRPHPYNLIGREGCRRGVYTVANKTGTTRIKFCSLGVQCVKRTGVQASLKIRENIRVDPFKTGFEHATEAIFVDMTAVRLCFQVFIEDSSGRFTIPLKPVVSEPIYDSRAVADLKIYQMCSSSTALGDKPIILLCDKIIREKTMVRFYEEKGSDVIWQSYGDYRPSDIHRQTAIKLYPPQYHNLDITEPVQVYVQLVNVDGFASEPCPFKYMPIDSDEVLLKRKCKRIGLEIGTDSKKEHASRGDSFRNIVESWLKPNITRSLSTHSKEDVYTETSSSDETLESAYSSIPEVISDVISVRMATSEDSNDSVANQKLQTPAHQLPTNSIPNHQQQQASPSKSDYQHEYFQTKSSSMQQPQSASSPLSLGPKLSFIETPKPESLHLQQHHLKQTPPLHHENTPPRSHNLQHQHLSMKSAHKLPLQINSAQLQSSDHLPIESHGHELRQKQNLSISSPHQTEQSPQPLTVRFDSPQLQLSGHSTKESQAFKRSNNNLSMRSPHQPSPNEIQDLLEQLPLRFDSPQLQSPTGSQQQNLAEPSPQQPFRENPELRKQNQAMVLSQMQQHLPKQSPQHGNFATESHKLQQQHLSMKSSYSLPPGWT</sequence>
<feature type="region of interest" description="Disordered" evidence="1">
    <location>
        <begin position="1"/>
        <end position="31"/>
    </location>
</feature>
<comment type="caution">
    <text evidence="3">The sequence shown here is derived from an EMBL/GenBank/DDBJ whole genome shotgun (WGS) entry which is preliminary data.</text>
</comment>
<dbReference type="PROSITE" id="PS50254">
    <property type="entry name" value="REL_2"/>
    <property type="match status" value="1"/>
</dbReference>
<dbReference type="GO" id="GO:0048468">
    <property type="term" value="P:cell development"/>
    <property type="evidence" value="ECO:0007669"/>
    <property type="project" value="UniProtKB-ARBA"/>
</dbReference>
<feature type="region of interest" description="Disordered" evidence="1">
    <location>
        <begin position="546"/>
        <end position="569"/>
    </location>
</feature>
<reference evidence="3" key="1">
    <citation type="submission" date="2020-11" db="EMBL/GenBank/DDBJ databases">
        <authorList>
            <person name="Whitehead M."/>
        </authorList>
    </citation>
    <scope>NUCLEOTIDE SEQUENCE</scope>
    <source>
        <strain evidence="3">EGII</strain>
    </source>
</reference>
<feature type="region of interest" description="Disordered" evidence="1">
    <location>
        <begin position="426"/>
        <end position="479"/>
    </location>
</feature>
<dbReference type="Gene3D" id="2.60.40.340">
    <property type="entry name" value="Rel homology domain (RHD), DNA-binding domain"/>
    <property type="match status" value="1"/>
</dbReference>
<dbReference type="InterPro" id="IPR014756">
    <property type="entry name" value="Ig_E-set"/>
</dbReference>
<evidence type="ECO:0000313" key="3">
    <source>
        <dbReference type="EMBL" id="CAD6992094.1"/>
    </source>
</evidence>
<dbReference type="GO" id="GO:0005737">
    <property type="term" value="C:cytoplasm"/>
    <property type="evidence" value="ECO:0007669"/>
    <property type="project" value="InterPro"/>
</dbReference>
<name>A0A811TZ11_CERCA</name>
<evidence type="ECO:0000313" key="4">
    <source>
        <dbReference type="Proteomes" id="UP000606786"/>
    </source>
</evidence>
<dbReference type="InterPro" id="IPR037059">
    <property type="entry name" value="RHD_DNA_bind_dom_sf"/>
</dbReference>
<feature type="compositionally biased region" description="Low complexity" evidence="1">
    <location>
        <begin position="457"/>
        <end position="472"/>
    </location>
</feature>
<dbReference type="GO" id="GO:0000978">
    <property type="term" value="F:RNA polymerase II cis-regulatory region sequence-specific DNA binding"/>
    <property type="evidence" value="ECO:0007669"/>
    <property type="project" value="TreeGrafter"/>
</dbReference>
<proteinExistence type="predicted"/>
<feature type="compositionally biased region" description="Polar residues" evidence="1">
    <location>
        <begin position="663"/>
        <end position="699"/>
    </location>
</feature>
<dbReference type="GO" id="GO:0033554">
    <property type="term" value="P:cellular response to stress"/>
    <property type="evidence" value="ECO:0007669"/>
    <property type="project" value="TreeGrafter"/>
</dbReference>
<dbReference type="Pfam" id="PF00554">
    <property type="entry name" value="RHD_DNA_bind"/>
    <property type="match status" value="1"/>
</dbReference>
<dbReference type="GO" id="GO:0000981">
    <property type="term" value="F:DNA-binding transcription factor activity, RNA polymerase II-specific"/>
    <property type="evidence" value="ECO:0007669"/>
    <property type="project" value="TreeGrafter"/>
</dbReference>
<dbReference type="InterPro" id="IPR011539">
    <property type="entry name" value="RHD_DNA_bind_dom"/>
</dbReference>
<dbReference type="SMART" id="SM00429">
    <property type="entry name" value="IPT"/>
    <property type="match status" value="1"/>
</dbReference>
<dbReference type="PROSITE" id="PS01204">
    <property type="entry name" value="REL_1"/>
    <property type="match status" value="1"/>
</dbReference>
<dbReference type="PANTHER" id="PTHR24169:SF25">
    <property type="entry name" value="DORSAL-RELATED IMMUNITY FACTOR DIF-RELATED"/>
    <property type="match status" value="1"/>
</dbReference>
<dbReference type="Proteomes" id="UP000606786">
    <property type="component" value="Unassembled WGS sequence"/>
</dbReference>
<dbReference type="InterPro" id="IPR032397">
    <property type="entry name" value="RHD_dimer"/>
</dbReference>
<evidence type="ECO:0000256" key="1">
    <source>
        <dbReference type="SAM" id="MobiDB-lite"/>
    </source>
</evidence>
<dbReference type="OrthoDB" id="7881762at2759"/>
<feature type="compositionally biased region" description="Polar residues" evidence="1">
    <location>
        <begin position="506"/>
        <end position="518"/>
    </location>
</feature>
<keyword evidence="4" id="KW-1185">Reference proteome</keyword>
<dbReference type="InterPro" id="IPR002909">
    <property type="entry name" value="IPT_dom"/>
</dbReference>
<dbReference type="InterPro" id="IPR008967">
    <property type="entry name" value="p53-like_TF_DNA-bd_sf"/>
</dbReference>
<accession>A0A811TZ11</accession>
<dbReference type="GO" id="GO:0045087">
    <property type="term" value="P:innate immune response"/>
    <property type="evidence" value="ECO:0007669"/>
    <property type="project" value="TreeGrafter"/>
</dbReference>
<dbReference type="InterPro" id="IPR030492">
    <property type="entry name" value="RHD_CS"/>
</dbReference>
<dbReference type="PRINTS" id="PR00057">
    <property type="entry name" value="NFKBTNSCPFCT"/>
</dbReference>
<dbReference type="AlphaFoldDB" id="A0A811TZ11"/>
<dbReference type="InterPro" id="IPR013783">
    <property type="entry name" value="Ig-like_fold"/>
</dbReference>
<dbReference type="InterPro" id="IPR000451">
    <property type="entry name" value="NFkB/Dor"/>
</dbReference>
<dbReference type="Gene3D" id="2.60.40.10">
    <property type="entry name" value="Immunoglobulins"/>
    <property type="match status" value="1"/>
</dbReference>
<feature type="region of interest" description="Disordered" evidence="1">
    <location>
        <begin position="663"/>
        <end position="705"/>
    </location>
</feature>
<protein>
    <submittedName>
        <fullName evidence="3">(Mediterranean fruit fly) hypothetical protein</fullName>
    </submittedName>
</protein>
<dbReference type="GO" id="GO:0045944">
    <property type="term" value="P:positive regulation of transcription by RNA polymerase II"/>
    <property type="evidence" value="ECO:0007669"/>
    <property type="project" value="TreeGrafter"/>
</dbReference>
<dbReference type="EMBL" id="CAJHJT010000001">
    <property type="protein sequence ID" value="CAD6992094.1"/>
    <property type="molecule type" value="Genomic_DNA"/>
</dbReference>
<organism evidence="3 4">
    <name type="scientific">Ceratitis capitata</name>
    <name type="common">Mediterranean fruit fly</name>
    <name type="synonym">Tephritis capitata</name>
    <dbReference type="NCBI Taxonomy" id="7213"/>
    <lineage>
        <taxon>Eukaryota</taxon>
        <taxon>Metazoa</taxon>
        <taxon>Ecdysozoa</taxon>
        <taxon>Arthropoda</taxon>
        <taxon>Hexapoda</taxon>
        <taxon>Insecta</taxon>
        <taxon>Pterygota</taxon>
        <taxon>Neoptera</taxon>
        <taxon>Endopterygota</taxon>
        <taxon>Diptera</taxon>
        <taxon>Brachycera</taxon>
        <taxon>Muscomorpha</taxon>
        <taxon>Tephritoidea</taxon>
        <taxon>Tephritidae</taxon>
        <taxon>Ceratitis</taxon>
        <taxon>Ceratitis</taxon>
    </lineage>
</organism>
<feature type="region of interest" description="Disordered" evidence="1">
    <location>
        <begin position="497"/>
        <end position="520"/>
    </location>
</feature>
<dbReference type="GO" id="GO:0005634">
    <property type="term" value="C:nucleus"/>
    <property type="evidence" value="ECO:0007669"/>
    <property type="project" value="TreeGrafter"/>
</dbReference>
<dbReference type="GO" id="GO:0034097">
    <property type="term" value="P:response to cytokine"/>
    <property type="evidence" value="ECO:0007669"/>
    <property type="project" value="TreeGrafter"/>
</dbReference>
<dbReference type="PANTHER" id="PTHR24169">
    <property type="entry name" value="NUCLEAR FACTOR NF-KAPPA-B PROTEIN"/>
    <property type="match status" value="1"/>
</dbReference>
<feature type="compositionally biased region" description="Polar residues" evidence="1">
    <location>
        <begin position="426"/>
        <end position="456"/>
    </location>
</feature>
<evidence type="ECO:0000259" key="2">
    <source>
        <dbReference type="PROSITE" id="PS50254"/>
    </source>
</evidence>
<feature type="compositionally biased region" description="Polar residues" evidence="1">
    <location>
        <begin position="552"/>
        <end position="569"/>
    </location>
</feature>
<feature type="region of interest" description="Disordered" evidence="1">
    <location>
        <begin position="624"/>
        <end position="650"/>
    </location>
</feature>
<dbReference type="Pfam" id="PF16179">
    <property type="entry name" value="RHD_dimer"/>
    <property type="match status" value="1"/>
</dbReference>
<feature type="domain" description="RHD" evidence="2">
    <location>
        <begin position="39"/>
        <end position="217"/>
    </location>
</feature>
<feature type="compositionally biased region" description="Polar residues" evidence="1">
    <location>
        <begin position="626"/>
        <end position="640"/>
    </location>
</feature>
<dbReference type="SUPFAM" id="SSF81296">
    <property type="entry name" value="E set domains"/>
    <property type="match status" value="1"/>
</dbReference>
<dbReference type="GO" id="GO:0007249">
    <property type="term" value="P:canonical NF-kappaB signal transduction"/>
    <property type="evidence" value="ECO:0007669"/>
    <property type="project" value="TreeGrafter"/>
</dbReference>
<dbReference type="GO" id="GO:0048731">
    <property type="term" value="P:system development"/>
    <property type="evidence" value="ECO:0007669"/>
    <property type="project" value="UniProtKB-ARBA"/>
</dbReference>
<dbReference type="GO" id="GO:0038061">
    <property type="term" value="P:non-canonical NF-kappaB signal transduction"/>
    <property type="evidence" value="ECO:0007669"/>
    <property type="project" value="TreeGrafter"/>
</dbReference>
<dbReference type="SUPFAM" id="SSF49417">
    <property type="entry name" value="p53-like transcription factors"/>
    <property type="match status" value="1"/>
</dbReference>